<reference evidence="2" key="1">
    <citation type="submission" date="2017-02" db="UniProtKB">
        <authorList>
            <consortium name="WormBaseParasite"/>
        </authorList>
    </citation>
    <scope>IDENTIFICATION</scope>
</reference>
<dbReference type="WBParaSite" id="ALUE_0000555201-mRNA-1">
    <property type="protein sequence ID" value="ALUE_0000555201-mRNA-1"/>
    <property type="gene ID" value="ALUE_0000555201"/>
</dbReference>
<dbReference type="Proteomes" id="UP000036681">
    <property type="component" value="Unplaced"/>
</dbReference>
<keyword evidence="1" id="KW-1185">Reference proteome</keyword>
<evidence type="ECO:0000313" key="2">
    <source>
        <dbReference type="WBParaSite" id="ALUE_0000555201-mRNA-1"/>
    </source>
</evidence>
<proteinExistence type="predicted"/>
<protein>
    <submittedName>
        <fullName evidence="2">Cyclin N-terminal domain-containing protein</fullName>
    </submittedName>
</protein>
<organism evidence="1 2">
    <name type="scientific">Ascaris lumbricoides</name>
    <name type="common">Giant roundworm</name>
    <dbReference type="NCBI Taxonomy" id="6252"/>
    <lineage>
        <taxon>Eukaryota</taxon>
        <taxon>Metazoa</taxon>
        <taxon>Ecdysozoa</taxon>
        <taxon>Nematoda</taxon>
        <taxon>Chromadorea</taxon>
        <taxon>Rhabditida</taxon>
        <taxon>Spirurina</taxon>
        <taxon>Ascaridomorpha</taxon>
        <taxon>Ascaridoidea</taxon>
        <taxon>Ascarididae</taxon>
        <taxon>Ascaris</taxon>
    </lineage>
</organism>
<accession>A0A0M3HSR2</accession>
<sequence length="118" mass="13724">MDKQGIEKLGALLGGCTKQLLICELAFLKGLSFEFQRDSAIERSKKGDLQMGMAIFFGICLFWKARDSSRNRHKCSVFRRKENPHRRRYGNHVSSARDHKVADSRRWAYPYLIELFAL</sequence>
<evidence type="ECO:0000313" key="1">
    <source>
        <dbReference type="Proteomes" id="UP000036681"/>
    </source>
</evidence>
<dbReference type="AlphaFoldDB" id="A0A0M3HSR2"/>
<name>A0A0M3HSR2_ASCLU</name>